<comment type="caution">
    <text evidence="2">The sequence shown here is derived from an EMBL/GenBank/DDBJ whole genome shotgun (WGS) entry which is preliminary data.</text>
</comment>
<reference evidence="2" key="1">
    <citation type="journal article" date="2019" name="PLoS Negl. Trop. Dis.">
        <title>Revisiting the worldwide diversity of Leptospira species in the environment.</title>
        <authorList>
            <person name="Vincent A.T."/>
            <person name="Schiettekatte O."/>
            <person name="Bourhy P."/>
            <person name="Veyrier F.J."/>
            <person name="Picardeau M."/>
        </authorList>
    </citation>
    <scope>NUCLEOTIDE SEQUENCE [LARGE SCALE GENOMIC DNA]</scope>
    <source>
        <strain evidence="2">201601109</strain>
    </source>
</reference>
<protein>
    <submittedName>
        <fullName evidence="2">ATP-binding protein</fullName>
    </submittedName>
</protein>
<feature type="domain" description="Schlafen AlbA-2" evidence="1">
    <location>
        <begin position="14"/>
        <end position="145"/>
    </location>
</feature>
<proteinExistence type="predicted"/>
<keyword evidence="3" id="KW-1185">Reference proteome</keyword>
<name>A0A6H3NVR9_9LEPT</name>
<dbReference type="Proteomes" id="UP000297649">
    <property type="component" value="Unassembled WGS sequence"/>
</dbReference>
<evidence type="ECO:0000313" key="2">
    <source>
        <dbReference type="EMBL" id="TGN14020.1"/>
    </source>
</evidence>
<accession>A0A6H3NVR9</accession>
<dbReference type="RefSeq" id="WP_135743552.1">
    <property type="nucleotide sequence ID" value="NZ_RQHT01000008.1"/>
</dbReference>
<evidence type="ECO:0000259" key="1">
    <source>
        <dbReference type="Pfam" id="PF04326"/>
    </source>
</evidence>
<dbReference type="GO" id="GO:0005524">
    <property type="term" value="F:ATP binding"/>
    <property type="evidence" value="ECO:0007669"/>
    <property type="project" value="UniProtKB-KW"/>
</dbReference>
<dbReference type="Gene3D" id="3.30.950.30">
    <property type="entry name" value="Schlafen, AAA domain"/>
    <property type="match status" value="1"/>
</dbReference>
<dbReference type="AlphaFoldDB" id="A0A6H3NVR9"/>
<dbReference type="InterPro" id="IPR007421">
    <property type="entry name" value="Schlafen_AlbA_2_dom"/>
</dbReference>
<keyword evidence="2" id="KW-0067">ATP-binding</keyword>
<dbReference type="Pfam" id="PF04326">
    <property type="entry name" value="SLFN_AlbA_2"/>
    <property type="match status" value="1"/>
</dbReference>
<dbReference type="OrthoDB" id="346095at2"/>
<gene>
    <name evidence="2" type="ORF">EHR08_10255</name>
</gene>
<organism evidence="2 3">
    <name type="scientific">Leptospira bandrabouensis</name>
    <dbReference type="NCBI Taxonomy" id="2484903"/>
    <lineage>
        <taxon>Bacteria</taxon>
        <taxon>Pseudomonadati</taxon>
        <taxon>Spirochaetota</taxon>
        <taxon>Spirochaetia</taxon>
        <taxon>Leptospirales</taxon>
        <taxon>Leptospiraceae</taxon>
        <taxon>Leptospira</taxon>
    </lineage>
</organism>
<sequence length="372" mass="43524">MDDNTFQQFLYLSEGESLDFKRDQYKISKSSEDEKSEFVKDIVAMANSWRKTDAFIILGIKENNIKPNTLFGITDHIDDATFQQILNSKTNRPCKFSYETYTYQDLTFGIFRIPVQDRPIYLKKNFGILKPEVVYVKRGSSTAEASIDEISKMGLSLQEENKNPILNLAFFDPESENNLGTQIKCKTQPYLILDEIPSYFEKEEMFLAFSVNRKYYWELYSYSNFNFKFSKIHFILENSGNSEAKNIKIEIDILDKDIDIIQNGDEPIEPEKYNSSTYRKIPTISSKDEIELKISKNKITISSTIANIHAKDSIQLEGNVYINPRISRVINLNCKIYCDKIEKPFEQKMEIQFNQSMRNICWEDYKKEIIDN</sequence>
<evidence type="ECO:0000313" key="3">
    <source>
        <dbReference type="Proteomes" id="UP000297649"/>
    </source>
</evidence>
<keyword evidence="2" id="KW-0547">Nucleotide-binding</keyword>
<dbReference type="EMBL" id="RQHU01000006">
    <property type="protein sequence ID" value="TGN14020.1"/>
    <property type="molecule type" value="Genomic_DNA"/>
</dbReference>
<dbReference type="InterPro" id="IPR038461">
    <property type="entry name" value="Schlafen_AlbA_2_dom_sf"/>
</dbReference>